<sequence length="53" mass="6514">MQRRRRRHCPPTRGRRRCLQAQLQRERQHARRLRQDRCDVLVGSAPIVRRGNR</sequence>
<organism evidence="2 3">
    <name type="scientific">Tolypocladium capitatum</name>
    <dbReference type="NCBI Taxonomy" id="45235"/>
    <lineage>
        <taxon>Eukaryota</taxon>
        <taxon>Fungi</taxon>
        <taxon>Dikarya</taxon>
        <taxon>Ascomycota</taxon>
        <taxon>Pezizomycotina</taxon>
        <taxon>Sordariomycetes</taxon>
        <taxon>Hypocreomycetidae</taxon>
        <taxon>Hypocreales</taxon>
        <taxon>Ophiocordycipitaceae</taxon>
        <taxon>Tolypocladium</taxon>
    </lineage>
</organism>
<feature type="region of interest" description="Disordered" evidence="1">
    <location>
        <begin position="1"/>
        <end position="23"/>
    </location>
</feature>
<evidence type="ECO:0000313" key="2">
    <source>
        <dbReference type="EMBL" id="PNY24599.1"/>
    </source>
</evidence>
<dbReference type="EMBL" id="NRSZ01000867">
    <property type="protein sequence ID" value="PNY24599.1"/>
    <property type="molecule type" value="Genomic_DNA"/>
</dbReference>
<dbReference type="Proteomes" id="UP000236621">
    <property type="component" value="Unassembled WGS sequence"/>
</dbReference>
<evidence type="ECO:0000256" key="1">
    <source>
        <dbReference type="SAM" id="MobiDB-lite"/>
    </source>
</evidence>
<gene>
    <name evidence="2" type="ORF">TCAP_05449</name>
</gene>
<reference evidence="2 3" key="1">
    <citation type="submission" date="2017-08" db="EMBL/GenBank/DDBJ databases">
        <title>Harnessing the power of phylogenomics to disentangle the directionality and signatures of interkingdom host jumping in the parasitic fungal genus Tolypocladium.</title>
        <authorList>
            <person name="Quandt C.A."/>
            <person name="Patterson W."/>
            <person name="Spatafora J.W."/>
        </authorList>
    </citation>
    <scope>NUCLEOTIDE SEQUENCE [LARGE SCALE GENOMIC DNA]</scope>
    <source>
        <strain evidence="2 3">CBS 113982</strain>
    </source>
</reference>
<protein>
    <submittedName>
        <fullName evidence="2">Uncharacterized protein</fullName>
    </submittedName>
</protein>
<proteinExistence type="predicted"/>
<feature type="compositionally biased region" description="Basic residues" evidence="1">
    <location>
        <begin position="1"/>
        <end position="18"/>
    </location>
</feature>
<name>A0A2K3QAN0_9HYPO</name>
<comment type="caution">
    <text evidence="2">The sequence shown here is derived from an EMBL/GenBank/DDBJ whole genome shotgun (WGS) entry which is preliminary data.</text>
</comment>
<accession>A0A2K3QAN0</accession>
<keyword evidence="3" id="KW-1185">Reference proteome</keyword>
<dbReference type="AlphaFoldDB" id="A0A2K3QAN0"/>
<evidence type="ECO:0000313" key="3">
    <source>
        <dbReference type="Proteomes" id="UP000236621"/>
    </source>
</evidence>